<comment type="caution">
    <text evidence="2">The sequence shown here is derived from an EMBL/GenBank/DDBJ whole genome shotgun (WGS) entry which is preliminary data.</text>
</comment>
<dbReference type="EMBL" id="JACLAX010000011">
    <property type="protein sequence ID" value="MBC2669885.1"/>
    <property type="molecule type" value="Genomic_DNA"/>
</dbReference>
<dbReference type="AlphaFoldDB" id="A0A7X1KQS7"/>
<feature type="domain" description="AB hydrolase-1" evidence="1">
    <location>
        <begin position="66"/>
        <end position="300"/>
    </location>
</feature>
<sequence length="339" mass="36183">MRWRRGLALLGLVLVGAAGFVGTARSGLLKPDTAAMRARYGLPGSRYETIAGQPLHYVDEGQGPAVILVHGSFGSLRMWNDWAAALQGRYRVIRFDRPRMGLSAPPPPGQSGADAEVRLIGALADRLGISRFALVGTSSAGESVARFAARRPERVSAVILANIAAGPIRPAPPHFPAWFKALLIVDPLFGGWHPRAFWRGILDQNYADPRRISPALVQEWTDLNNLPQGSPPGFVRGGPPPFAGTPADLAATRAPALVLWSDRDPEVPLATHGRMTLARLGSATKRLEVVPDCGHMMPLECGPASARRAAAFLDAVLTADRIDPRGPAPADPAQLSSPR</sequence>
<accession>A0A7X1KQS7</accession>
<dbReference type="PRINTS" id="PR00111">
    <property type="entry name" value="ABHYDROLASE"/>
</dbReference>
<evidence type="ECO:0000313" key="2">
    <source>
        <dbReference type="EMBL" id="MBC2669885.1"/>
    </source>
</evidence>
<dbReference type="RefSeq" id="WP_185679743.1">
    <property type="nucleotide sequence ID" value="NZ_JACLAX010000011.1"/>
</dbReference>
<dbReference type="PANTHER" id="PTHR46438:SF11">
    <property type="entry name" value="LIPASE-RELATED"/>
    <property type="match status" value="1"/>
</dbReference>
<dbReference type="InterPro" id="IPR029058">
    <property type="entry name" value="AB_hydrolase_fold"/>
</dbReference>
<dbReference type="PANTHER" id="PTHR46438">
    <property type="entry name" value="ALPHA/BETA-HYDROLASES SUPERFAMILY PROTEIN"/>
    <property type="match status" value="1"/>
</dbReference>
<dbReference type="Proteomes" id="UP000551327">
    <property type="component" value="Unassembled WGS sequence"/>
</dbReference>
<name>A0A7X1KQS7_9SPHN</name>
<dbReference type="SUPFAM" id="SSF53474">
    <property type="entry name" value="alpha/beta-Hydrolases"/>
    <property type="match status" value="1"/>
</dbReference>
<proteinExistence type="predicted"/>
<protein>
    <submittedName>
        <fullName evidence="2">Alpha/beta hydrolase</fullName>
    </submittedName>
</protein>
<dbReference type="InterPro" id="IPR000073">
    <property type="entry name" value="AB_hydrolase_1"/>
</dbReference>
<dbReference type="Gene3D" id="3.40.50.1820">
    <property type="entry name" value="alpha/beta hydrolase"/>
    <property type="match status" value="1"/>
</dbReference>
<dbReference type="Pfam" id="PF12697">
    <property type="entry name" value="Abhydrolase_6"/>
    <property type="match status" value="1"/>
</dbReference>
<dbReference type="GO" id="GO:0016787">
    <property type="term" value="F:hydrolase activity"/>
    <property type="evidence" value="ECO:0007669"/>
    <property type="project" value="UniProtKB-KW"/>
</dbReference>
<organism evidence="2 3">
    <name type="scientific">Novosphingobium piscinae</name>
    <dbReference type="NCBI Taxonomy" id="1507448"/>
    <lineage>
        <taxon>Bacteria</taxon>
        <taxon>Pseudomonadati</taxon>
        <taxon>Pseudomonadota</taxon>
        <taxon>Alphaproteobacteria</taxon>
        <taxon>Sphingomonadales</taxon>
        <taxon>Sphingomonadaceae</taxon>
        <taxon>Novosphingobium</taxon>
    </lineage>
</organism>
<keyword evidence="2" id="KW-0378">Hydrolase</keyword>
<reference evidence="2 3" key="1">
    <citation type="submission" date="2020-08" db="EMBL/GenBank/DDBJ databases">
        <title>The genome sequence of type strain Novosphingobium piscinae KCTC 42194.</title>
        <authorList>
            <person name="Liu Y."/>
        </authorList>
    </citation>
    <scope>NUCLEOTIDE SEQUENCE [LARGE SCALE GENOMIC DNA]</scope>
    <source>
        <strain evidence="2 3">KCTC 42194</strain>
    </source>
</reference>
<evidence type="ECO:0000259" key="1">
    <source>
        <dbReference type="Pfam" id="PF12697"/>
    </source>
</evidence>
<evidence type="ECO:0000313" key="3">
    <source>
        <dbReference type="Proteomes" id="UP000551327"/>
    </source>
</evidence>
<keyword evidence="3" id="KW-1185">Reference proteome</keyword>
<gene>
    <name evidence="2" type="ORF">H7F53_12080</name>
</gene>